<protein>
    <recommendedName>
        <fullName evidence="3">Cytoplasmic protein</fullName>
    </recommendedName>
</protein>
<evidence type="ECO:0008006" key="3">
    <source>
        <dbReference type="Google" id="ProtNLM"/>
    </source>
</evidence>
<reference evidence="1" key="1">
    <citation type="submission" date="2013-07" db="EMBL/GenBank/DDBJ databases">
        <authorList>
            <consortium name="The Broad Institute Genome Sequencing Platform"/>
            <person name="Cuomo C."/>
            <person name="Litvintseva A."/>
            <person name="Chen Y."/>
            <person name="Heitman J."/>
            <person name="Sun S."/>
            <person name="Springer D."/>
            <person name="Dromer F."/>
            <person name="Young S.K."/>
            <person name="Zeng Q."/>
            <person name="Gargeya S."/>
            <person name="Fitzgerald M."/>
            <person name="Abouelleil A."/>
            <person name="Alvarado L."/>
            <person name="Berlin A.M."/>
            <person name="Chapman S.B."/>
            <person name="Dewar J."/>
            <person name="Goldberg J."/>
            <person name="Griggs A."/>
            <person name="Gujja S."/>
            <person name="Hansen M."/>
            <person name="Howarth C."/>
            <person name="Imamovic A."/>
            <person name="Larimer J."/>
            <person name="McCowan C."/>
            <person name="Murphy C."/>
            <person name="Pearson M."/>
            <person name="Priest M."/>
            <person name="Roberts A."/>
            <person name="Saif S."/>
            <person name="Shea T."/>
            <person name="Sykes S."/>
            <person name="Wortman J."/>
            <person name="Nusbaum C."/>
            <person name="Birren B."/>
        </authorList>
    </citation>
    <scope>NUCLEOTIDE SEQUENCE</scope>
    <source>
        <strain evidence="1">CBS 10118</strain>
    </source>
</reference>
<proteinExistence type="predicted"/>
<evidence type="ECO:0000313" key="1">
    <source>
        <dbReference type="EMBL" id="WVW82688.1"/>
    </source>
</evidence>
<evidence type="ECO:0000313" key="2">
    <source>
        <dbReference type="Proteomes" id="UP000092730"/>
    </source>
</evidence>
<accession>A0AAJ8M7M1</accession>
<dbReference type="SUPFAM" id="SSF51735">
    <property type="entry name" value="NAD(P)-binding Rossmann-fold domains"/>
    <property type="match status" value="1"/>
</dbReference>
<dbReference type="InterPro" id="IPR002347">
    <property type="entry name" value="SDR_fam"/>
</dbReference>
<sequence>MPPQTALIVGASKGLGLALTKKYSALIGGTNVYATVRGYLDDSEKASTFPDGVHVIEDIDVSEEGVGDKIVEGLQGAAVGLVVYVSGVLKPEEMGKANWNDEIAMYTICAIAPVFVVQSLLMSSSLAPEAKIILLTSEAGSITLRTQGEGGGMYGHHGSKAAGNMVGHLLSYDLKERGVSIAMIHPGFLKTEMTKDAGMEEFYDKMGAVTPEEAAGPFAEFAEKLNLEMSGKFWAPIALLTVPVLVLAWSLVGARGIGNAEEVLGKEWTKQSGPLELPW</sequence>
<dbReference type="PANTHER" id="PTHR45458:SF2">
    <property type="entry name" value="OXIDOREDUCTASE, SHORT CHAIN DEHYDROGENASE_REDUCTASE FAMILY SUPERFAMILY (AFU_ORTHOLOGUE AFUA_3G13450)"/>
    <property type="match status" value="1"/>
</dbReference>
<dbReference type="KEGG" id="kbi:30213630"/>
<dbReference type="AlphaFoldDB" id="A0AAJ8M7M1"/>
<dbReference type="EMBL" id="CP144543">
    <property type="protein sequence ID" value="WVW82688.1"/>
    <property type="molecule type" value="Genomic_DNA"/>
</dbReference>
<dbReference type="Gene3D" id="3.40.50.720">
    <property type="entry name" value="NAD(P)-binding Rossmann-like Domain"/>
    <property type="match status" value="1"/>
</dbReference>
<reference evidence="1" key="2">
    <citation type="submission" date="2024-02" db="EMBL/GenBank/DDBJ databases">
        <title>Comparative genomics of Cryptococcus and Kwoniella reveals pathogenesis evolution and contrasting modes of karyotype evolution via chromosome fusion or intercentromeric recombination.</title>
        <authorList>
            <person name="Coelho M.A."/>
            <person name="David-Palma M."/>
            <person name="Shea T."/>
            <person name="Bowers K."/>
            <person name="McGinley-Smith S."/>
            <person name="Mohammad A.W."/>
            <person name="Gnirke A."/>
            <person name="Yurkov A.M."/>
            <person name="Nowrousian M."/>
            <person name="Sun S."/>
            <person name="Cuomo C.A."/>
            <person name="Heitman J."/>
        </authorList>
    </citation>
    <scope>NUCLEOTIDE SEQUENCE</scope>
    <source>
        <strain evidence="1">CBS 10118</strain>
    </source>
</reference>
<keyword evidence="2" id="KW-1185">Reference proteome</keyword>
<dbReference type="Proteomes" id="UP000092730">
    <property type="component" value="Chromosome 3"/>
</dbReference>
<dbReference type="RefSeq" id="XP_019042622.2">
    <property type="nucleotide sequence ID" value="XM_019195799.2"/>
</dbReference>
<gene>
    <name evidence="1" type="ORF">I302_104699</name>
</gene>
<name>A0AAJ8M7M1_9TREE</name>
<dbReference type="PRINTS" id="PR00081">
    <property type="entry name" value="GDHRDH"/>
</dbReference>
<dbReference type="GeneID" id="30213630"/>
<dbReference type="InterPro" id="IPR036291">
    <property type="entry name" value="NAD(P)-bd_dom_sf"/>
</dbReference>
<organism evidence="1 2">
    <name type="scientific">Kwoniella bestiolae CBS 10118</name>
    <dbReference type="NCBI Taxonomy" id="1296100"/>
    <lineage>
        <taxon>Eukaryota</taxon>
        <taxon>Fungi</taxon>
        <taxon>Dikarya</taxon>
        <taxon>Basidiomycota</taxon>
        <taxon>Agaricomycotina</taxon>
        <taxon>Tremellomycetes</taxon>
        <taxon>Tremellales</taxon>
        <taxon>Cryptococcaceae</taxon>
        <taxon>Kwoniella</taxon>
    </lineage>
</organism>
<dbReference type="InterPro" id="IPR052184">
    <property type="entry name" value="SDR_enzymes"/>
</dbReference>
<dbReference type="GO" id="GO:0016616">
    <property type="term" value="F:oxidoreductase activity, acting on the CH-OH group of donors, NAD or NADP as acceptor"/>
    <property type="evidence" value="ECO:0007669"/>
    <property type="project" value="TreeGrafter"/>
</dbReference>
<dbReference type="PANTHER" id="PTHR45458">
    <property type="entry name" value="SHORT-CHAIN DEHYDROGENASE/REDUCTASE SDR"/>
    <property type="match status" value="1"/>
</dbReference>
<dbReference type="Pfam" id="PF00106">
    <property type="entry name" value="adh_short"/>
    <property type="match status" value="1"/>
</dbReference>